<dbReference type="EMBL" id="KQ992436">
    <property type="protein sequence ID" value="KZV50398.1"/>
    <property type="molecule type" value="Genomic_DNA"/>
</dbReference>
<dbReference type="Proteomes" id="UP000250235">
    <property type="component" value="Unassembled WGS sequence"/>
</dbReference>
<reference evidence="2 3" key="1">
    <citation type="journal article" date="2015" name="Proc. Natl. Acad. Sci. U.S.A.">
        <title>The resurrection genome of Boea hygrometrica: A blueprint for survival of dehydration.</title>
        <authorList>
            <person name="Xiao L."/>
            <person name="Yang G."/>
            <person name="Zhang L."/>
            <person name="Yang X."/>
            <person name="Zhao S."/>
            <person name="Ji Z."/>
            <person name="Zhou Q."/>
            <person name="Hu M."/>
            <person name="Wang Y."/>
            <person name="Chen M."/>
            <person name="Xu Y."/>
            <person name="Jin H."/>
            <person name="Xiao X."/>
            <person name="Hu G."/>
            <person name="Bao F."/>
            <person name="Hu Y."/>
            <person name="Wan P."/>
            <person name="Li L."/>
            <person name="Deng X."/>
            <person name="Kuang T."/>
            <person name="Xiang C."/>
            <person name="Zhu J.K."/>
            <person name="Oliver M.J."/>
            <person name="He Y."/>
        </authorList>
    </citation>
    <scope>NUCLEOTIDE SEQUENCE [LARGE SCALE GENOMIC DNA]</scope>
    <source>
        <strain evidence="3">cv. XS01</strain>
    </source>
</reference>
<evidence type="ECO:0000256" key="1">
    <source>
        <dbReference type="SAM" id="MobiDB-lite"/>
    </source>
</evidence>
<name>A0A2Z7CUI4_9LAMI</name>
<feature type="region of interest" description="Disordered" evidence="1">
    <location>
        <begin position="53"/>
        <end position="76"/>
    </location>
</feature>
<protein>
    <submittedName>
        <fullName evidence="2">Uncharacterized protein</fullName>
    </submittedName>
</protein>
<accession>A0A2Z7CUI4</accession>
<dbReference type="AlphaFoldDB" id="A0A2Z7CUI4"/>
<evidence type="ECO:0000313" key="2">
    <source>
        <dbReference type="EMBL" id="KZV50398.1"/>
    </source>
</evidence>
<proteinExistence type="predicted"/>
<keyword evidence="3" id="KW-1185">Reference proteome</keyword>
<sequence length="76" mass="8371">MRQQFSGSDEPFKAPNKKKEMKIEFRLQHNIVAKALSAKAGCTISTDEFCTNGFSSSNRPERIPATQGGGGARRRV</sequence>
<gene>
    <name evidence="2" type="ORF">F511_28881</name>
</gene>
<feature type="compositionally biased region" description="Gly residues" evidence="1">
    <location>
        <begin position="67"/>
        <end position="76"/>
    </location>
</feature>
<organism evidence="2 3">
    <name type="scientific">Dorcoceras hygrometricum</name>
    <dbReference type="NCBI Taxonomy" id="472368"/>
    <lineage>
        <taxon>Eukaryota</taxon>
        <taxon>Viridiplantae</taxon>
        <taxon>Streptophyta</taxon>
        <taxon>Embryophyta</taxon>
        <taxon>Tracheophyta</taxon>
        <taxon>Spermatophyta</taxon>
        <taxon>Magnoliopsida</taxon>
        <taxon>eudicotyledons</taxon>
        <taxon>Gunneridae</taxon>
        <taxon>Pentapetalae</taxon>
        <taxon>asterids</taxon>
        <taxon>lamiids</taxon>
        <taxon>Lamiales</taxon>
        <taxon>Gesneriaceae</taxon>
        <taxon>Didymocarpoideae</taxon>
        <taxon>Trichosporeae</taxon>
        <taxon>Loxocarpinae</taxon>
        <taxon>Dorcoceras</taxon>
    </lineage>
</organism>
<evidence type="ECO:0000313" key="3">
    <source>
        <dbReference type="Proteomes" id="UP000250235"/>
    </source>
</evidence>